<dbReference type="OrthoDB" id="2266637at2759"/>
<dbReference type="Gene3D" id="3.30.420.10">
    <property type="entry name" value="Ribonuclease H-like superfamily/Ribonuclease H"/>
    <property type="match status" value="1"/>
</dbReference>
<reference evidence="1" key="1">
    <citation type="journal article" date="2019" name="Environ. Microbiol.">
        <title>Fungal ecological strategies reflected in gene transcription - a case study of two litter decomposers.</title>
        <authorList>
            <person name="Barbi F."/>
            <person name="Kohler A."/>
            <person name="Barry K."/>
            <person name="Baskaran P."/>
            <person name="Daum C."/>
            <person name="Fauchery L."/>
            <person name="Ihrmark K."/>
            <person name="Kuo A."/>
            <person name="LaButti K."/>
            <person name="Lipzen A."/>
            <person name="Morin E."/>
            <person name="Grigoriev I.V."/>
            <person name="Henrissat B."/>
            <person name="Lindahl B."/>
            <person name="Martin F."/>
        </authorList>
    </citation>
    <scope>NUCLEOTIDE SEQUENCE</scope>
    <source>
        <strain evidence="1">JB14</strain>
    </source>
</reference>
<evidence type="ECO:0008006" key="3">
    <source>
        <dbReference type="Google" id="ProtNLM"/>
    </source>
</evidence>
<dbReference type="Proteomes" id="UP000799118">
    <property type="component" value="Unassembled WGS sequence"/>
</dbReference>
<organism evidence="1 2">
    <name type="scientific">Gymnopus androsaceus JB14</name>
    <dbReference type="NCBI Taxonomy" id="1447944"/>
    <lineage>
        <taxon>Eukaryota</taxon>
        <taxon>Fungi</taxon>
        <taxon>Dikarya</taxon>
        <taxon>Basidiomycota</taxon>
        <taxon>Agaricomycotina</taxon>
        <taxon>Agaricomycetes</taxon>
        <taxon>Agaricomycetidae</taxon>
        <taxon>Agaricales</taxon>
        <taxon>Marasmiineae</taxon>
        <taxon>Omphalotaceae</taxon>
        <taxon>Gymnopus</taxon>
    </lineage>
</organism>
<feature type="non-terminal residue" evidence="1">
    <location>
        <position position="1"/>
    </location>
</feature>
<keyword evidence="2" id="KW-1185">Reference proteome</keyword>
<evidence type="ECO:0000313" key="2">
    <source>
        <dbReference type="Proteomes" id="UP000799118"/>
    </source>
</evidence>
<dbReference type="AlphaFoldDB" id="A0A6A4IF33"/>
<gene>
    <name evidence="1" type="ORF">BT96DRAFT_809048</name>
</gene>
<proteinExistence type="predicted"/>
<dbReference type="EMBL" id="ML769394">
    <property type="protein sequence ID" value="KAE9407707.1"/>
    <property type="molecule type" value="Genomic_DNA"/>
</dbReference>
<protein>
    <recommendedName>
        <fullName evidence="3">Tc1-like transposase DDE domain-containing protein</fullName>
    </recommendedName>
</protein>
<name>A0A6A4IF33_9AGAR</name>
<accession>A0A6A4IF33</accession>
<sequence length="71" mass="8357">LEYLPPYSPDFNPIKEGFLGIKAWIRANHDYTRVELDGHADCNPYTMLWRAVFETVTPEKAEGWFRDSSYM</sequence>
<evidence type="ECO:0000313" key="1">
    <source>
        <dbReference type="EMBL" id="KAE9407707.1"/>
    </source>
</evidence>
<dbReference type="GO" id="GO:0003676">
    <property type="term" value="F:nucleic acid binding"/>
    <property type="evidence" value="ECO:0007669"/>
    <property type="project" value="InterPro"/>
</dbReference>
<dbReference type="InterPro" id="IPR036397">
    <property type="entry name" value="RNaseH_sf"/>
</dbReference>